<evidence type="ECO:0000313" key="2">
    <source>
        <dbReference type="EMBL" id="PIA34577.1"/>
    </source>
</evidence>
<feature type="region of interest" description="Disordered" evidence="1">
    <location>
        <begin position="1"/>
        <end position="39"/>
    </location>
</feature>
<dbReference type="Proteomes" id="UP000230069">
    <property type="component" value="Unassembled WGS sequence"/>
</dbReference>
<protein>
    <submittedName>
        <fullName evidence="2">Uncharacterized protein</fullName>
    </submittedName>
</protein>
<organism evidence="2 3">
    <name type="scientific">Aquilegia coerulea</name>
    <name type="common">Rocky mountain columbine</name>
    <dbReference type="NCBI Taxonomy" id="218851"/>
    <lineage>
        <taxon>Eukaryota</taxon>
        <taxon>Viridiplantae</taxon>
        <taxon>Streptophyta</taxon>
        <taxon>Embryophyta</taxon>
        <taxon>Tracheophyta</taxon>
        <taxon>Spermatophyta</taxon>
        <taxon>Magnoliopsida</taxon>
        <taxon>Ranunculales</taxon>
        <taxon>Ranunculaceae</taxon>
        <taxon>Thalictroideae</taxon>
        <taxon>Aquilegia</taxon>
    </lineage>
</organism>
<reference evidence="2 3" key="1">
    <citation type="submission" date="2017-09" db="EMBL/GenBank/DDBJ databases">
        <title>WGS assembly of Aquilegia coerulea Goldsmith.</title>
        <authorList>
            <person name="Hodges S."/>
            <person name="Kramer E."/>
            <person name="Nordborg M."/>
            <person name="Tomkins J."/>
            <person name="Borevitz J."/>
            <person name="Derieg N."/>
            <person name="Yan J."/>
            <person name="Mihaltcheva S."/>
            <person name="Hayes R.D."/>
            <person name="Rokhsar D."/>
        </authorList>
    </citation>
    <scope>NUCLEOTIDE SEQUENCE [LARGE SCALE GENOMIC DNA]</scope>
    <source>
        <strain evidence="3">cv. Goldsmith</strain>
    </source>
</reference>
<accession>A0A2G5CUK0</accession>
<keyword evidence="3" id="KW-1185">Reference proteome</keyword>
<sequence length="164" mass="19307">MNDADAPGGTPIMRQPVLIEKPHGHSPVLENLSRDDCGNRREHEIEKKNDMDGDTHLSNAAMDYTELDLDCLSSSHHQPAFRKSFRKISECKSILSDPEKLKRYKYFEETPIQPQALPFIVDKEKRFAVISTWERESDWHNYSDADVVYFKREWYIFEKNLWNC</sequence>
<evidence type="ECO:0000313" key="3">
    <source>
        <dbReference type="Proteomes" id="UP000230069"/>
    </source>
</evidence>
<proteinExistence type="predicted"/>
<dbReference type="AlphaFoldDB" id="A0A2G5CUK0"/>
<dbReference type="InParanoid" id="A0A2G5CUK0"/>
<gene>
    <name evidence="2" type="ORF">AQUCO_03700100v1</name>
</gene>
<dbReference type="EMBL" id="KZ305054">
    <property type="protein sequence ID" value="PIA34577.1"/>
    <property type="molecule type" value="Genomic_DNA"/>
</dbReference>
<name>A0A2G5CUK0_AQUCA</name>
<evidence type="ECO:0000256" key="1">
    <source>
        <dbReference type="SAM" id="MobiDB-lite"/>
    </source>
</evidence>